<evidence type="ECO:0000313" key="1">
    <source>
        <dbReference type="EMBL" id="KAI3751565.1"/>
    </source>
</evidence>
<accession>A0ACB9DYM4</accession>
<dbReference type="Proteomes" id="UP001055811">
    <property type="component" value="Linkage Group LG04"/>
</dbReference>
<name>A0ACB9DYM4_CICIN</name>
<proteinExistence type="predicted"/>
<keyword evidence="2" id="KW-1185">Reference proteome</keyword>
<dbReference type="EMBL" id="CM042012">
    <property type="protein sequence ID" value="KAI3751565.1"/>
    <property type="molecule type" value="Genomic_DNA"/>
</dbReference>
<gene>
    <name evidence="1" type="ORF">L2E82_22654</name>
</gene>
<reference evidence="1 2" key="2">
    <citation type="journal article" date="2022" name="Mol. Ecol. Resour.">
        <title>The genomes of chicory, endive, great burdock and yacon provide insights into Asteraceae paleo-polyploidization history and plant inulin production.</title>
        <authorList>
            <person name="Fan W."/>
            <person name="Wang S."/>
            <person name="Wang H."/>
            <person name="Wang A."/>
            <person name="Jiang F."/>
            <person name="Liu H."/>
            <person name="Zhao H."/>
            <person name="Xu D."/>
            <person name="Zhang Y."/>
        </authorList>
    </citation>
    <scope>NUCLEOTIDE SEQUENCE [LARGE SCALE GENOMIC DNA]</scope>
    <source>
        <strain evidence="2">cv. Punajuju</strain>
        <tissue evidence="1">Leaves</tissue>
    </source>
</reference>
<sequence>MCDASDYAAGAVLGQRVDRNPVVICYASKTFSEAQLNYTTTEKELLAIVFALDKFRSYIWGSKVVVYTDHSVVHHLLAKKESKPRLIRWILLLQEFDVEIKEKKGAENVVADHLSRLPAEGFIWDDPDLFKVGDDQIIRRCVPDSEINDVLEHCHASACGGHFSGKKMGYKVLESGLCWPTIFRDAHKTSKECLNSQQLGNISKRDQMPLNPILVVDIFDVWGIDFMRPFPTLHGYVYILVAVDYVSKWIEAEATRTNDHHVVSKFVKKNIFTRRGVPRVIISDGGHTLRTSNADWNYTLSVSLWEGLPFACGLSELEELRDEAYENAATYKSKMKWYHDAKLRLKTFAAGQKVWLYSSRLKMFPGKLKSKWNGPYEVVSVTDYGAVEIRDLKGGPPFKVNGHSTATRGLSICAARVEVFTIVNTVKFSTRRTMYSSGSSDSIDWNSLTTGVDRVLAASFYNRRSIYRHK</sequence>
<reference evidence="2" key="1">
    <citation type="journal article" date="2022" name="Mol. Ecol. Resour.">
        <title>The genomes of chicory, endive, great burdock and yacon provide insights into Asteraceae palaeo-polyploidization history and plant inulin production.</title>
        <authorList>
            <person name="Fan W."/>
            <person name="Wang S."/>
            <person name="Wang H."/>
            <person name="Wang A."/>
            <person name="Jiang F."/>
            <person name="Liu H."/>
            <person name="Zhao H."/>
            <person name="Xu D."/>
            <person name="Zhang Y."/>
        </authorList>
    </citation>
    <scope>NUCLEOTIDE SEQUENCE [LARGE SCALE GENOMIC DNA]</scope>
    <source>
        <strain evidence="2">cv. Punajuju</strain>
    </source>
</reference>
<organism evidence="1 2">
    <name type="scientific">Cichorium intybus</name>
    <name type="common">Chicory</name>
    <dbReference type="NCBI Taxonomy" id="13427"/>
    <lineage>
        <taxon>Eukaryota</taxon>
        <taxon>Viridiplantae</taxon>
        <taxon>Streptophyta</taxon>
        <taxon>Embryophyta</taxon>
        <taxon>Tracheophyta</taxon>
        <taxon>Spermatophyta</taxon>
        <taxon>Magnoliopsida</taxon>
        <taxon>eudicotyledons</taxon>
        <taxon>Gunneridae</taxon>
        <taxon>Pentapetalae</taxon>
        <taxon>asterids</taxon>
        <taxon>campanulids</taxon>
        <taxon>Asterales</taxon>
        <taxon>Asteraceae</taxon>
        <taxon>Cichorioideae</taxon>
        <taxon>Cichorieae</taxon>
        <taxon>Cichoriinae</taxon>
        <taxon>Cichorium</taxon>
    </lineage>
</organism>
<evidence type="ECO:0000313" key="2">
    <source>
        <dbReference type="Proteomes" id="UP001055811"/>
    </source>
</evidence>
<comment type="caution">
    <text evidence="1">The sequence shown here is derived from an EMBL/GenBank/DDBJ whole genome shotgun (WGS) entry which is preliminary data.</text>
</comment>
<protein>
    <submittedName>
        <fullName evidence="1">Uncharacterized protein</fullName>
    </submittedName>
</protein>